<dbReference type="OrthoDB" id="3436905at2"/>
<evidence type="ECO:0000313" key="3">
    <source>
        <dbReference type="Proteomes" id="UP000031675"/>
    </source>
</evidence>
<sequence length="172" mass="17137">MKFEVVDPADRPAEDGVETPAGAGSPPSARPGGDVPGAGAAEAAEAAADDGCAADDAGGDQAEDEAEQDPQARLTASTRRLSAQARQGAALVGDSLAKLAHQVAELEVADTGHRPAPAPSSFRADRFGTGRLAGSAGVGEAASCIRPPPAVPGAEVRDHYGTGRASEAPNHR</sequence>
<dbReference type="STRING" id="183763.LP52_23800"/>
<feature type="compositionally biased region" description="Basic and acidic residues" evidence="1">
    <location>
        <begin position="1"/>
        <end position="14"/>
    </location>
</feature>
<dbReference type="EMBL" id="JROO01000053">
    <property type="protein sequence ID" value="KIH96658.1"/>
    <property type="molecule type" value="Genomic_DNA"/>
</dbReference>
<dbReference type="Proteomes" id="UP000031675">
    <property type="component" value="Unassembled WGS sequence"/>
</dbReference>
<organism evidence="2 3">
    <name type="scientific">Streptomonospora alba</name>
    <dbReference type="NCBI Taxonomy" id="183763"/>
    <lineage>
        <taxon>Bacteria</taxon>
        <taxon>Bacillati</taxon>
        <taxon>Actinomycetota</taxon>
        <taxon>Actinomycetes</taxon>
        <taxon>Streptosporangiales</taxon>
        <taxon>Nocardiopsidaceae</taxon>
        <taxon>Streptomonospora</taxon>
    </lineage>
</organism>
<dbReference type="RefSeq" id="WP_040276634.1">
    <property type="nucleotide sequence ID" value="NZ_JROO01000053.1"/>
</dbReference>
<feature type="compositionally biased region" description="Acidic residues" evidence="1">
    <location>
        <begin position="57"/>
        <end position="68"/>
    </location>
</feature>
<dbReference type="AlphaFoldDB" id="A0A0C2G057"/>
<evidence type="ECO:0000313" key="2">
    <source>
        <dbReference type="EMBL" id="KIH96658.1"/>
    </source>
</evidence>
<comment type="caution">
    <text evidence="2">The sequence shown here is derived from an EMBL/GenBank/DDBJ whole genome shotgun (WGS) entry which is preliminary data.</text>
</comment>
<reference evidence="3" key="1">
    <citation type="journal article" date="2015" name="Chem. Biol.">
        <title>Structure, bioactivity, and resistance mechanism of streptomonomicin, an unusual lasso Peptide from an understudied halophilic actinomycete.</title>
        <authorList>
            <person name="Metelev M."/>
            <person name="Tietz J.I."/>
            <person name="Melby J.O."/>
            <person name="Blair P.M."/>
            <person name="Zhu L."/>
            <person name="Livnat I."/>
            <person name="Severinov K."/>
            <person name="Mitchell D.A."/>
        </authorList>
    </citation>
    <scope>NUCLEOTIDE SEQUENCE [LARGE SCALE GENOMIC DNA]</scope>
    <source>
        <strain evidence="3">YIM 90003</strain>
    </source>
</reference>
<proteinExistence type="predicted"/>
<feature type="region of interest" description="Disordered" evidence="1">
    <location>
        <begin position="137"/>
        <end position="172"/>
    </location>
</feature>
<accession>A0A0C2G057</accession>
<protein>
    <submittedName>
        <fullName evidence="2">Uncharacterized protein</fullName>
    </submittedName>
</protein>
<keyword evidence="3" id="KW-1185">Reference proteome</keyword>
<evidence type="ECO:0000256" key="1">
    <source>
        <dbReference type="SAM" id="MobiDB-lite"/>
    </source>
</evidence>
<name>A0A0C2G057_9ACTN</name>
<feature type="compositionally biased region" description="Low complexity" evidence="1">
    <location>
        <begin position="20"/>
        <end position="56"/>
    </location>
</feature>
<gene>
    <name evidence="2" type="ORF">LP52_23800</name>
</gene>
<feature type="region of interest" description="Disordered" evidence="1">
    <location>
        <begin position="1"/>
        <end position="80"/>
    </location>
</feature>